<protein>
    <submittedName>
        <fullName evidence="2">Uncharacterized protein</fullName>
    </submittedName>
</protein>
<dbReference type="GeneID" id="54357563"/>
<reference evidence="2" key="1">
    <citation type="submission" date="2020-01" db="EMBL/GenBank/DDBJ databases">
        <authorList>
            <consortium name="DOE Joint Genome Institute"/>
            <person name="Haridas S."/>
            <person name="Albert R."/>
            <person name="Binder M."/>
            <person name="Bloem J."/>
            <person name="Labutti K."/>
            <person name="Salamov A."/>
            <person name="Andreopoulos B."/>
            <person name="Baker S.E."/>
            <person name="Barry K."/>
            <person name="Bills G."/>
            <person name="Bluhm B.H."/>
            <person name="Cannon C."/>
            <person name="Castanera R."/>
            <person name="Culley D.E."/>
            <person name="Daum C."/>
            <person name="Ezra D."/>
            <person name="Gonzalez J.B."/>
            <person name="Henrissat B."/>
            <person name="Kuo A."/>
            <person name="Liang C."/>
            <person name="Lipzen A."/>
            <person name="Lutzoni F."/>
            <person name="Magnuson J."/>
            <person name="Mondo S."/>
            <person name="Nolan M."/>
            <person name="Ohm R."/>
            <person name="Pangilinan J."/>
            <person name="Park H.-J."/>
            <person name="Ramirez L."/>
            <person name="Alfaro M."/>
            <person name="Sun H."/>
            <person name="Tritt A."/>
            <person name="Yoshinaga Y."/>
            <person name="Zwiers L.-H."/>
            <person name="Turgeon B.G."/>
            <person name="Goodwin S.B."/>
            <person name="Spatafora J.W."/>
            <person name="Crous P.W."/>
            <person name="Grigoriev I.V."/>
        </authorList>
    </citation>
    <scope>NUCLEOTIDE SEQUENCE</scope>
    <source>
        <strain evidence="2">CBS 342.82</strain>
    </source>
</reference>
<dbReference type="RefSeq" id="XP_033460148.1">
    <property type="nucleotide sequence ID" value="XM_033599764.1"/>
</dbReference>
<reference evidence="2" key="2">
    <citation type="submission" date="2020-04" db="EMBL/GenBank/DDBJ databases">
        <authorList>
            <consortium name="NCBI Genome Project"/>
        </authorList>
    </citation>
    <scope>NUCLEOTIDE SEQUENCE</scope>
    <source>
        <strain evidence="2">CBS 342.82</strain>
    </source>
</reference>
<proteinExistence type="predicted"/>
<organism evidence="2">
    <name type="scientific">Dissoconium aciculare CBS 342.82</name>
    <dbReference type="NCBI Taxonomy" id="1314786"/>
    <lineage>
        <taxon>Eukaryota</taxon>
        <taxon>Fungi</taxon>
        <taxon>Dikarya</taxon>
        <taxon>Ascomycota</taxon>
        <taxon>Pezizomycotina</taxon>
        <taxon>Dothideomycetes</taxon>
        <taxon>Dothideomycetidae</taxon>
        <taxon>Mycosphaerellales</taxon>
        <taxon>Dissoconiaceae</taxon>
        <taxon>Dissoconium</taxon>
    </lineage>
</organism>
<dbReference type="AlphaFoldDB" id="A0A6J3M8F2"/>
<dbReference type="Proteomes" id="UP000504637">
    <property type="component" value="Unplaced"/>
</dbReference>
<evidence type="ECO:0000313" key="1">
    <source>
        <dbReference type="Proteomes" id="UP000504637"/>
    </source>
</evidence>
<sequence length="132" mass="14766">MMIFRCGRLCSQKEHESRMAFISARWDCFPWLVSCSDMFNVLVSNVFAGRRAQSVVCVYVSVCVVCAAGDHFSSAGRKKCSGSAADGELRVPRIKKRTPWRGMGNRISVSLGHLKDLPKFLVMFPGNLREAF</sequence>
<name>A0A6J3M8F2_9PEZI</name>
<gene>
    <name evidence="2" type="ORF">K489DRAFT_224930</name>
</gene>
<accession>A0A6J3M8F2</accession>
<reference evidence="2" key="3">
    <citation type="submission" date="2025-08" db="UniProtKB">
        <authorList>
            <consortium name="RefSeq"/>
        </authorList>
    </citation>
    <scope>IDENTIFICATION</scope>
    <source>
        <strain evidence="2">CBS 342.82</strain>
    </source>
</reference>
<keyword evidence="1" id="KW-1185">Reference proteome</keyword>
<evidence type="ECO:0000313" key="2">
    <source>
        <dbReference type="RefSeq" id="XP_033460148.1"/>
    </source>
</evidence>